<keyword evidence="3" id="KW-1133">Transmembrane helix</keyword>
<evidence type="ECO:0000256" key="1">
    <source>
        <dbReference type="ARBA" id="ARBA00004141"/>
    </source>
</evidence>
<dbReference type="EMBL" id="CP011502">
    <property type="protein sequence ID" value="ALX04563.1"/>
    <property type="molecule type" value="Genomic_DNA"/>
</dbReference>
<keyword evidence="6" id="KW-1185">Reference proteome</keyword>
<dbReference type="InterPro" id="IPR032808">
    <property type="entry name" value="DoxX"/>
</dbReference>
<sequence>MDRDVKALAALLAVAGVAHFVKPEPFEQMVPRALPRRRELVHASGVVEVACAALLAHPRTRRAGGLAAAGLLVGVFPANLQMTADVLRSRRASPVLKAGVVGRLPLQLPLVRTALKASRSAR</sequence>
<dbReference type="GO" id="GO:0016020">
    <property type="term" value="C:membrane"/>
    <property type="evidence" value="ECO:0007669"/>
    <property type="project" value="UniProtKB-SubCell"/>
</dbReference>
<protein>
    <submittedName>
        <fullName evidence="5">Membrane protein</fullName>
    </submittedName>
</protein>
<dbReference type="STRING" id="2041.AERYTH_07580"/>
<gene>
    <name evidence="5" type="ORF">AERYTH_07580</name>
</gene>
<keyword evidence="4" id="KW-0472">Membrane</keyword>
<comment type="subcellular location">
    <subcellularLocation>
        <location evidence="1">Membrane</location>
        <topology evidence="1">Multi-pass membrane protein</topology>
    </subcellularLocation>
</comment>
<evidence type="ECO:0000256" key="3">
    <source>
        <dbReference type="ARBA" id="ARBA00022989"/>
    </source>
</evidence>
<proteinExistence type="predicted"/>
<dbReference type="KEGG" id="aer:AERYTH_07580"/>
<dbReference type="PANTHER" id="PTHR36974:SF1">
    <property type="entry name" value="DOXX FAMILY MEMBRANE PROTEIN"/>
    <property type="match status" value="1"/>
</dbReference>
<accession>A0A0U3KI15</accession>
<dbReference type="RefSeq" id="WP_067856707.1">
    <property type="nucleotide sequence ID" value="NZ_CP011502.1"/>
</dbReference>
<dbReference type="Pfam" id="PF13564">
    <property type="entry name" value="DoxX_2"/>
    <property type="match status" value="1"/>
</dbReference>
<evidence type="ECO:0000313" key="6">
    <source>
        <dbReference type="Proteomes" id="UP000067689"/>
    </source>
</evidence>
<dbReference type="PANTHER" id="PTHR36974">
    <property type="entry name" value="MEMBRANE PROTEIN-RELATED"/>
    <property type="match status" value="1"/>
</dbReference>
<dbReference type="OrthoDB" id="3267646at2"/>
<name>A0A0U3KI15_9ACTN</name>
<evidence type="ECO:0000313" key="5">
    <source>
        <dbReference type="EMBL" id="ALX04563.1"/>
    </source>
</evidence>
<evidence type="ECO:0000256" key="4">
    <source>
        <dbReference type="ARBA" id="ARBA00023136"/>
    </source>
</evidence>
<organism evidence="5 6">
    <name type="scientific">Aeromicrobium erythreum</name>
    <dbReference type="NCBI Taxonomy" id="2041"/>
    <lineage>
        <taxon>Bacteria</taxon>
        <taxon>Bacillati</taxon>
        <taxon>Actinomycetota</taxon>
        <taxon>Actinomycetes</taxon>
        <taxon>Propionibacteriales</taxon>
        <taxon>Nocardioidaceae</taxon>
        <taxon>Aeromicrobium</taxon>
    </lineage>
</organism>
<dbReference type="PATRIC" id="fig|2041.4.peg.1589"/>
<dbReference type="Proteomes" id="UP000067689">
    <property type="component" value="Chromosome"/>
</dbReference>
<keyword evidence="2" id="KW-0812">Transmembrane</keyword>
<reference evidence="5 6" key="1">
    <citation type="journal article" date="1991" name="Int. J. Syst. Bacteriol.">
        <title>Description of the erythromycin-producing bacterium Arthrobacter sp. strain NRRL B-3381 as Aeromicrobium erythreum gen. nov., sp. nov.</title>
        <authorList>
            <person name="Miller E.S."/>
            <person name="Woese C.R."/>
            <person name="Brenner S."/>
        </authorList>
    </citation>
    <scope>NUCLEOTIDE SEQUENCE [LARGE SCALE GENOMIC DNA]</scope>
    <source>
        <strain evidence="5 6">AR18</strain>
    </source>
</reference>
<dbReference type="AlphaFoldDB" id="A0A0U3KI15"/>
<evidence type="ECO:0000256" key="2">
    <source>
        <dbReference type="ARBA" id="ARBA00022692"/>
    </source>
</evidence>